<dbReference type="EMBL" id="CBTN010000039">
    <property type="protein sequence ID" value="CDH56704.1"/>
    <property type="molecule type" value="Genomic_DNA"/>
</dbReference>
<dbReference type="InterPro" id="IPR031488">
    <property type="entry name" value="Zn_ribbon_mio"/>
</dbReference>
<dbReference type="Pfam" id="PF17034">
    <property type="entry name" value="zinc_ribbon_16"/>
    <property type="match status" value="1"/>
</dbReference>
<dbReference type="InterPro" id="IPR037593">
    <property type="entry name" value="MIOS/Sea4"/>
</dbReference>
<feature type="compositionally biased region" description="Polar residues" evidence="4">
    <location>
        <begin position="89"/>
        <end position="103"/>
    </location>
</feature>
<dbReference type="GO" id="GO:0005737">
    <property type="term" value="C:cytoplasm"/>
    <property type="evidence" value="ECO:0007669"/>
    <property type="project" value="TreeGrafter"/>
</dbReference>
<dbReference type="InterPro" id="IPR001680">
    <property type="entry name" value="WD40_rpt"/>
</dbReference>
<dbReference type="Pfam" id="PF21720">
    <property type="entry name" value="MIOS_WD40"/>
    <property type="match status" value="1"/>
</dbReference>
<evidence type="ECO:0000259" key="6">
    <source>
        <dbReference type="Pfam" id="PF21719"/>
    </source>
</evidence>
<dbReference type="AlphaFoldDB" id="A0A068S354"/>
<reference evidence="7" key="1">
    <citation type="submission" date="2013-08" db="EMBL/GenBank/DDBJ databases">
        <title>Gene expansion shapes genome architecture in the human pathogen Lichtheimia corymbifera: an evolutionary genomics analysis in the ancient terrestrial Mucorales (Mucoromycotina).</title>
        <authorList>
            <person name="Schwartze V.U."/>
            <person name="Winter S."/>
            <person name="Shelest E."/>
            <person name="Marcet-Houben M."/>
            <person name="Horn F."/>
            <person name="Wehner S."/>
            <person name="Hoffmann K."/>
            <person name="Riege K."/>
            <person name="Sammeth M."/>
            <person name="Nowrousian M."/>
            <person name="Valiante V."/>
            <person name="Linde J."/>
            <person name="Jacobsen I.D."/>
            <person name="Marz M."/>
            <person name="Brakhage A.A."/>
            <person name="Gabaldon T."/>
            <person name="Bocker S."/>
            <person name="Voigt K."/>
        </authorList>
    </citation>
    <scope>NUCLEOTIDE SEQUENCE [LARGE SCALE GENOMIC DNA]</scope>
    <source>
        <strain evidence="7">FSU 9682</strain>
    </source>
</reference>
<keyword evidence="2" id="KW-0853">WD repeat</keyword>
<sequence length="1042" mass="116140">MASTRSIIWSPHSDRNQFLVSGNELKLYEWIPETIGQSGKAVLVSTIPKITLVMCTDWCPDPQRSDLIAVGLTTGKTVLVRMQDHIQTDYPTSAADSPQSPLYRSTSRPSISSSSATAAAAAAITKPYPVLGVKMSRPCNVVSFSPTHPHLLAAGLDKVRNDPCLLVWDISQAVEASSAGPQTPTTPYYRPSSARSTSGFSERDVFFSDKSRYTSPYASQAEHVGTSSSTSREQRPIQQYGSSEAIASCAWSSHLGAPLLVAGMGNKYLRAFDIRVNSNATPLQFATKAVYGTTVDPFNPYRVASYTEEGVVKLWDLRKTNDPVLTLSSDSGFKHNLSHIAFSSTRPGLLASLTRDSQSISLWDIQETCSLRGSDMGPAPPTSTISSNQDSVQAKSEEKGALQSLVEMSNDADLSIPVLWKSRKSIPTSKSISCFHFIPTSSNQDRRGCSTSVLTMHKDGQFEPIGLEEACKMSWRPTGGFALTGGCDIMQTYGDDISTTKQSTHEVMDRFHAFGISDKKAHWQEEEQQQQQQQELRLLTPSIPVHAAKELANDISVVMRERVKLGYSMEIRTNIDIVKEDHKMKELWSWIHRADKLSRDMSQVISYNFQGVHGIWSGPGFEFNKKSSKEKLMALQEKSDDALAMVETTKPIQRNLALKVCGFGFTQSELEQELVRLESRGEYDKAAGWAFFSGLPHRAIQALGSVRGSGKNDQQRKLMSAVLAGFQPDSPNENPTWRQLCESLSLDMEDQPYLRAIFAYISSNDWFRVLNEPNLSLKERVSVALRVLQDDQLTQYLNKLTEQLIREGDVEGVLLTGLTSRAVDLLEQTVNRYGDVQTASLVMSFVVPRRFKDKRVEDWIESYRALLDRWQLWHPRAKFDIQRGQRMNNASEVAPPQVYVRCTYCSQSLGHSLLVQNVRNREGKRMNVQTNLSSGGRASGKQKPTVCPSCRKPLPRCALCLMHMGTPIDPLRKAIAANDSRKVDPSGFDFWFTWCQTCRHGGHAVHIFDWFRDHKSCPVSSCNCNCFSMSSGNMIESNKTMT</sequence>
<dbReference type="OrthoDB" id="341486at2759"/>
<comment type="caution">
    <text evidence="7">The sequence shown here is derived from an EMBL/GenBank/DDBJ whole genome shotgun (WGS) entry which is preliminary data.</text>
</comment>
<dbReference type="InterPro" id="IPR036322">
    <property type="entry name" value="WD40_repeat_dom_sf"/>
</dbReference>
<dbReference type="STRING" id="1263082.A0A068S354"/>
<dbReference type="CDD" id="cd16691">
    <property type="entry name" value="mRING-H2-C3H3C2_Mio"/>
    <property type="match status" value="1"/>
</dbReference>
<feature type="region of interest" description="Disordered" evidence="4">
    <location>
        <begin position="218"/>
        <end position="238"/>
    </location>
</feature>
<accession>A0A068S354</accession>
<evidence type="ECO:0000256" key="3">
    <source>
        <dbReference type="ARBA" id="ARBA00022737"/>
    </source>
</evidence>
<gene>
    <name evidence="7" type="ORF">LCOR_07720.1</name>
</gene>
<dbReference type="Pfam" id="PF21719">
    <property type="entry name" value="MIOS_a-sol"/>
    <property type="match status" value="1"/>
</dbReference>
<proteinExistence type="inferred from homology"/>
<dbReference type="SMART" id="SM00320">
    <property type="entry name" value="WD40"/>
    <property type="match status" value="4"/>
</dbReference>
<evidence type="ECO:0000256" key="4">
    <source>
        <dbReference type="SAM" id="MobiDB-lite"/>
    </source>
</evidence>
<evidence type="ECO:0000256" key="2">
    <source>
        <dbReference type="ARBA" id="ARBA00022574"/>
    </source>
</evidence>
<evidence type="ECO:0000313" key="8">
    <source>
        <dbReference type="Proteomes" id="UP000027586"/>
    </source>
</evidence>
<feature type="domain" description="GATOR2 complex protein MIO zinc-ribbon like" evidence="5">
    <location>
        <begin position="902"/>
        <end position="1026"/>
    </location>
</feature>
<feature type="region of interest" description="Disordered" evidence="4">
    <location>
        <begin position="89"/>
        <end position="110"/>
    </location>
</feature>
<dbReference type="VEuPathDB" id="FungiDB:LCOR_07720.1"/>
<name>A0A068S354_9FUNG</name>
<evidence type="ECO:0000256" key="1">
    <source>
        <dbReference type="ARBA" id="ARBA00009713"/>
    </source>
</evidence>
<dbReference type="InterPro" id="IPR015943">
    <property type="entry name" value="WD40/YVTN_repeat-like_dom_sf"/>
</dbReference>
<evidence type="ECO:0000313" key="7">
    <source>
        <dbReference type="EMBL" id="CDH56704.1"/>
    </source>
</evidence>
<dbReference type="GO" id="GO:1904263">
    <property type="term" value="P:positive regulation of TORC1 signaling"/>
    <property type="evidence" value="ECO:0007669"/>
    <property type="project" value="TreeGrafter"/>
</dbReference>
<protein>
    <submittedName>
        <fullName evidence="7">Wd repeat protein ybl104c</fullName>
    </submittedName>
</protein>
<dbReference type="Gene3D" id="2.130.10.10">
    <property type="entry name" value="YVTN repeat-like/Quinoprotein amine dehydrogenase"/>
    <property type="match status" value="1"/>
</dbReference>
<evidence type="ECO:0000259" key="5">
    <source>
        <dbReference type="Pfam" id="PF17034"/>
    </source>
</evidence>
<dbReference type="Proteomes" id="UP000027586">
    <property type="component" value="Unassembled WGS sequence"/>
</dbReference>
<dbReference type="PANTHER" id="PTHR16453">
    <property type="entry name" value="WD40 DOMAIN-CONTAINING PROTEIN MIO FAMILY MEMBER"/>
    <property type="match status" value="1"/>
</dbReference>
<comment type="similarity">
    <text evidence="1">Belongs to the WD repeat mio family.</text>
</comment>
<dbReference type="InterPro" id="IPR049092">
    <property type="entry name" value="MIOS_a-sol"/>
</dbReference>
<keyword evidence="8" id="KW-1185">Reference proteome</keyword>
<keyword evidence="3" id="KW-0677">Repeat</keyword>
<feature type="domain" description="MIOS-like alpha-solenoid" evidence="6">
    <location>
        <begin position="559"/>
        <end position="785"/>
    </location>
</feature>
<organism evidence="7 8">
    <name type="scientific">Lichtheimia corymbifera JMRC:FSU:9682</name>
    <dbReference type="NCBI Taxonomy" id="1263082"/>
    <lineage>
        <taxon>Eukaryota</taxon>
        <taxon>Fungi</taxon>
        <taxon>Fungi incertae sedis</taxon>
        <taxon>Mucoromycota</taxon>
        <taxon>Mucoromycotina</taxon>
        <taxon>Mucoromycetes</taxon>
        <taxon>Mucorales</taxon>
        <taxon>Lichtheimiaceae</taxon>
        <taxon>Lichtheimia</taxon>
    </lineage>
</organism>
<dbReference type="PANTHER" id="PTHR16453:SF9">
    <property type="entry name" value="GATOR COMPLEX PROTEIN MIOS"/>
    <property type="match status" value="1"/>
</dbReference>
<feature type="region of interest" description="Disordered" evidence="4">
    <location>
        <begin position="176"/>
        <end position="199"/>
    </location>
</feature>
<feature type="region of interest" description="Disordered" evidence="4">
    <location>
        <begin position="373"/>
        <end position="393"/>
    </location>
</feature>
<feature type="compositionally biased region" description="Polar residues" evidence="4">
    <location>
        <begin position="382"/>
        <end position="393"/>
    </location>
</feature>
<dbReference type="SUPFAM" id="SSF50978">
    <property type="entry name" value="WD40 repeat-like"/>
    <property type="match status" value="1"/>
</dbReference>
<feature type="compositionally biased region" description="Polar residues" evidence="4">
    <location>
        <begin position="225"/>
        <end position="238"/>
    </location>
</feature>